<organism evidence="8 9">
    <name type="scientific">Acinetobacter phage vB_AbaM_ME3</name>
    <dbReference type="NCBI Taxonomy" id="1837876"/>
    <lineage>
        <taxon>Viruses</taxon>
        <taxon>Duplodnaviria</taxon>
        <taxon>Heunggongvirae</taxon>
        <taxon>Uroviricota</taxon>
        <taxon>Caudoviricetes</taxon>
        <taxon>Metrivirus</taxon>
        <taxon>Metrivirus ME3</taxon>
    </lineage>
</organism>
<dbReference type="GO" id="GO:0005524">
    <property type="term" value="F:ATP binding"/>
    <property type="evidence" value="ECO:0007669"/>
    <property type="project" value="InterPro"/>
</dbReference>
<evidence type="ECO:0000256" key="4">
    <source>
        <dbReference type="RuleBase" id="RU003410"/>
    </source>
</evidence>
<dbReference type="SUPFAM" id="SSF51998">
    <property type="entry name" value="PFL-like glycyl radical enzymes"/>
    <property type="match status" value="1"/>
</dbReference>
<dbReference type="EC" id="1.17.4.1" evidence="2 4"/>
<keyword evidence="3 4" id="KW-0560">Oxidoreductase</keyword>
<evidence type="ECO:0000256" key="2">
    <source>
        <dbReference type="ARBA" id="ARBA00012274"/>
    </source>
</evidence>
<evidence type="ECO:0000313" key="9">
    <source>
        <dbReference type="Proteomes" id="UP000225947"/>
    </source>
</evidence>
<dbReference type="GO" id="GO:0009263">
    <property type="term" value="P:deoxyribonucleotide biosynthetic process"/>
    <property type="evidence" value="ECO:0007669"/>
    <property type="project" value="UniProtKB-KW"/>
</dbReference>
<dbReference type="Proteomes" id="UP000225947">
    <property type="component" value="Segment"/>
</dbReference>
<sequence length="687" mass="78946">MYEKGYYLKFDYTEEELDIIDGWLTHHKDFDLSYTQINQMESKYFVRDRVSKQTYETPRFMFARIALAVFEKDENRMYHINNFLKYLDNLDMNLPSPNWSYIGTVRRTGASCCLYSIEDTSRSIAAANHITEMMTIAAAGLGNNYIIRSIGDSVKGGTIIHQGKQGYHKAAQGITKSNKQGSRGGALTTYVPINDPEIEVIVKARNPSTVAELKVDEIDYAFMYNRYFGIKVINDEQWMLISLKDAPDLYEAFYSNRYEDYVELYEKYELDDSVKKTFIRARDLADVCLSEQYETGRLYSGDSYQINYHTPHKDPIYSSNLCLEITLPTKPFHSVRELYEEFSSEWAYITYEDKSEEVIVDIESARWSLANVKAGDTVNGKVVKKIESKNEIALCNIAGVNLHRDFTDEEYLDICYYLLRVIDYVILNSSYEFPNVKYTAAQRMNAGVGLTNFAYELARKGLYYSSKAGKQHAHFIAERHWYMLAKASLKISKERGVAPWMFKSKLPEGWTPLDTYCHAVDGIADFEYRYDYKALSQEIIENGGLAHSSLVAHMPCESSSQVLNSVNGLYPIRRGKIVKTDGANVNVSIAPHFEELQWNYEIAWEVETKHLVDHYAIFQKFNDQSISADFYHDFTRSNSELTKKKLYSDFLYKIKMGLKTQYYTNSKTNSEDEGSKAASCGSGGCSL</sequence>
<dbReference type="Pfam" id="PF02867">
    <property type="entry name" value="Ribonuc_red_lgC"/>
    <property type="match status" value="1"/>
</dbReference>
<reference evidence="9" key="1">
    <citation type="submission" date="2016-03" db="EMBL/GenBank/DDBJ databases">
        <title>Characterization of Acinetobacter baumannii phage vB_AbaM_ME3.</title>
        <authorList>
            <person name="Buttimer C.T.H."/>
            <person name="Elbreki M."/>
            <person name="Coffey A."/>
        </authorList>
    </citation>
    <scope>NUCLEOTIDE SEQUENCE [LARGE SCALE GENOMIC DNA]</scope>
</reference>
<dbReference type="PRINTS" id="PR01183">
    <property type="entry name" value="RIBORDTASEM1"/>
</dbReference>
<feature type="region of interest" description="Disordered" evidence="5">
    <location>
        <begin position="665"/>
        <end position="687"/>
    </location>
</feature>
<dbReference type="NCBIfam" id="TIGR02506">
    <property type="entry name" value="NrdE_NrdA"/>
    <property type="match status" value="1"/>
</dbReference>
<dbReference type="PANTHER" id="PTHR11573">
    <property type="entry name" value="RIBONUCLEOSIDE-DIPHOSPHATE REDUCTASE LARGE CHAIN"/>
    <property type="match status" value="1"/>
</dbReference>
<feature type="domain" description="Ribonucleotide reductase large subunit N-terminal" evidence="6">
    <location>
        <begin position="31"/>
        <end position="106"/>
    </location>
</feature>
<evidence type="ECO:0000256" key="3">
    <source>
        <dbReference type="ARBA" id="ARBA00023002"/>
    </source>
</evidence>
<keyword evidence="4" id="KW-0215">Deoxyribonucleotide synthesis</keyword>
<dbReference type="Gene3D" id="3.20.70.20">
    <property type="match status" value="1"/>
</dbReference>
<dbReference type="InterPro" id="IPR039718">
    <property type="entry name" value="Rrm1"/>
</dbReference>
<keyword evidence="9" id="KW-1185">Reference proteome</keyword>
<dbReference type="OrthoDB" id="2980at10239"/>
<name>A0A172Q043_9CAUD</name>
<dbReference type="GO" id="GO:0004748">
    <property type="term" value="F:ribonucleoside-diphosphate reductase activity, thioredoxin disulfide as acceptor"/>
    <property type="evidence" value="ECO:0007669"/>
    <property type="project" value="UniProtKB-EC"/>
</dbReference>
<dbReference type="SUPFAM" id="SSF48168">
    <property type="entry name" value="R1 subunit of ribonucleotide reductase, N-terminal domain"/>
    <property type="match status" value="1"/>
</dbReference>
<comment type="catalytic activity">
    <reaction evidence="4">
        <text>a 2'-deoxyribonucleoside 5'-diphosphate + [thioredoxin]-disulfide + H2O = a ribonucleoside 5'-diphosphate + [thioredoxin]-dithiol</text>
        <dbReference type="Rhea" id="RHEA:23252"/>
        <dbReference type="Rhea" id="RHEA-COMP:10698"/>
        <dbReference type="Rhea" id="RHEA-COMP:10700"/>
        <dbReference type="ChEBI" id="CHEBI:15377"/>
        <dbReference type="ChEBI" id="CHEBI:29950"/>
        <dbReference type="ChEBI" id="CHEBI:50058"/>
        <dbReference type="ChEBI" id="CHEBI:57930"/>
        <dbReference type="ChEBI" id="CHEBI:73316"/>
        <dbReference type="EC" id="1.17.4.1"/>
    </reaction>
</comment>
<dbReference type="UniPathway" id="UPA00326"/>
<dbReference type="InterPro" id="IPR008926">
    <property type="entry name" value="RNR_R1-su_N"/>
</dbReference>
<evidence type="ECO:0000256" key="5">
    <source>
        <dbReference type="SAM" id="MobiDB-lite"/>
    </source>
</evidence>
<comment type="similarity">
    <text evidence="1 4">Belongs to the ribonucleoside diphosphate reductase large chain family.</text>
</comment>
<dbReference type="EMBL" id="KU935715">
    <property type="protein sequence ID" value="AND75228.1"/>
    <property type="molecule type" value="Genomic_DNA"/>
</dbReference>
<dbReference type="InterPro" id="IPR013509">
    <property type="entry name" value="RNR_lsu_N"/>
</dbReference>
<dbReference type="InterPro" id="IPR013346">
    <property type="entry name" value="NrdE_NrdA_C"/>
</dbReference>
<feature type="domain" description="Ribonucleotide reductase large subunit C-terminal" evidence="7">
    <location>
        <begin position="110"/>
        <end position="664"/>
    </location>
</feature>
<proteinExistence type="inferred from homology"/>
<gene>
    <name evidence="8" type="ORF">ME3_67</name>
</gene>
<evidence type="ECO:0000259" key="6">
    <source>
        <dbReference type="Pfam" id="PF00317"/>
    </source>
</evidence>
<dbReference type="Pfam" id="PF00317">
    <property type="entry name" value="Ribonuc_red_lgN"/>
    <property type="match status" value="1"/>
</dbReference>
<evidence type="ECO:0000313" key="8">
    <source>
        <dbReference type="EMBL" id="AND75228.1"/>
    </source>
</evidence>
<evidence type="ECO:0000259" key="7">
    <source>
        <dbReference type="Pfam" id="PF02867"/>
    </source>
</evidence>
<dbReference type="InterPro" id="IPR000788">
    <property type="entry name" value="RNR_lg_C"/>
</dbReference>
<protein>
    <recommendedName>
        <fullName evidence="2 4">Ribonucleoside-diphosphate reductase</fullName>
        <ecNumber evidence="2 4">1.17.4.1</ecNumber>
    </recommendedName>
</protein>
<evidence type="ECO:0000256" key="1">
    <source>
        <dbReference type="ARBA" id="ARBA00010406"/>
    </source>
</evidence>
<comment type="function">
    <text evidence="4">Provides the precursors necessary for DNA synthesis. Catalyzes the biosynthesis of deoxyribonucleotides from the corresponding ribonucleotides.</text>
</comment>
<dbReference type="PANTHER" id="PTHR11573:SF6">
    <property type="entry name" value="RIBONUCLEOSIDE-DIPHOSPHATE REDUCTASE LARGE SUBUNIT"/>
    <property type="match status" value="1"/>
</dbReference>
<accession>A0A172Q043</accession>